<accession>A0A0C4E881</accession>
<evidence type="ECO:0000313" key="3">
    <source>
        <dbReference type="Proteomes" id="UP000011715"/>
    </source>
</evidence>
<dbReference type="EMBL" id="ADBL01002137">
    <property type="status" value="NOT_ANNOTATED_CDS"/>
    <property type="molecule type" value="Genomic_DNA"/>
</dbReference>
<dbReference type="InterPro" id="IPR036291">
    <property type="entry name" value="NAD(P)-bd_dom_sf"/>
</dbReference>
<reference evidence="3" key="1">
    <citation type="submission" date="2010-05" db="EMBL/GenBank/DDBJ databases">
        <title>The genome sequence of Magnaporthe poae strain ATCC 64411.</title>
        <authorList>
            <person name="Ma L.-J."/>
            <person name="Dead R."/>
            <person name="Young S."/>
            <person name="Zeng Q."/>
            <person name="Koehrsen M."/>
            <person name="Alvarado L."/>
            <person name="Berlin A."/>
            <person name="Chapman S.B."/>
            <person name="Chen Z."/>
            <person name="Freedman E."/>
            <person name="Gellesch M."/>
            <person name="Goldberg J."/>
            <person name="Griggs A."/>
            <person name="Gujja S."/>
            <person name="Heilman E.R."/>
            <person name="Heiman D."/>
            <person name="Hepburn T."/>
            <person name="Howarth C."/>
            <person name="Jen D."/>
            <person name="Larson L."/>
            <person name="Mehta T."/>
            <person name="Neiman D."/>
            <person name="Pearson M."/>
            <person name="Roberts A."/>
            <person name="Saif S."/>
            <person name="Shea T."/>
            <person name="Shenoy N."/>
            <person name="Sisk P."/>
            <person name="Stolte C."/>
            <person name="Sykes S."/>
            <person name="Walk T."/>
            <person name="White J."/>
            <person name="Yandava C."/>
            <person name="Haas B."/>
            <person name="Nusbaum C."/>
            <person name="Birren B."/>
        </authorList>
    </citation>
    <scope>NUCLEOTIDE SEQUENCE [LARGE SCALE GENOMIC DNA]</scope>
    <source>
        <strain evidence="3">ATCC 64411 / 73-15</strain>
    </source>
</reference>
<evidence type="ECO:0000313" key="2">
    <source>
        <dbReference type="EnsemblFungi" id="MAPG_08777T0"/>
    </source>
</evidence>
<dbReference type="AlphaFoldDB" id="A0A0C4E881"/>
<dbReference type="eggNOG" id="KOG1205">
    <property type="taxonomic scope" value="Eukaryota"/>
</dbReference>
<gene>
    <name evidence="1" type="ORF">MAPG_08777</name>
</gene>
<dbReference type="Proteomes" id="UP000011715">
    <property type="component" value="Unassembled WGS sequence"/>
</dbReference>
<dbReference type="VEuPathDB" id="FungiDB:MAPG_08777"/>
<reference evidence="1" key="3">
    <citation type="submission" date="2011-03" db="EMBL/GenBank/DDBJ databases">
        <title>Annotation of Magnaporthe poae ATCC 64411.</title>
        <authorList>
            <person name="Ma L.-J."/>
            <person name="Dead R."/>
            <person name="Young S.K."/>
            <person name="Zeng Q."/>
            <person name="Gargeya S."/>
            <person name="Fitzgerald M."/>
            <person name="Haas B."/>
            <person name="Abouelleil A."/>
            <person name="Alvarado L."/>
            <person name="Arachchi H.M."/>
            <person name="Berlin A."/>
            <person name="Brown A."/>
            <person name="Chapman S.B."/>
            <person name="Chen Z."/>
            <person name="Dunbar C."/>
            <person name="Freedman E."/>
            <person name="Gearin G."/>
            <person name="Gellesch M."/>
            <person name="Goldberg J."/>
            <person name="Griggs A."/>
            <person name="Gujja S."/>
            <person name="Heiman D."/>
            <person name="Howarth C."/>
            <person name="Larson L."/>
            <person name="Lui A."/>
            <person name="MacDonald P.J.P."/>
            <person name="Mehta T."/>
            <person name="Montmayeur A."/>
            <person name="Murphy C."/>
            <person name="Neiman D."/>
            <person name="Pearson M."/>
            <person name="Priest M."/>
            <person name="Roberts A."/>
            <person name="Saif S."/>
            <person name="Shea T."/>
            <person name="Shenoy N."/>
            <person name="Sisk P."/>
            <person name="Stolte C."/>
            <person name="Sykes S."/>
            <person name="Yandava C."/>
            <person name="Wortman J."/>
            <person name="Nusbaum C."/>
            <person name="Birren B."/>
        </authorList>
    </citation>
    <scope>NUCLEOTIDE SEQUENCE</scope>
    <source>
        <strain evidence="1">ATCC 64411</strain>
    </source>
</reference>
<sequence length="120" mass="13362">MSRCANYCATKAALHSFAWTLRSQLCHHPNTSGKIRIVEIVPPAVKTELHSRQPDLVAAGQAEFGMDLDDFTNEAWAGLVADEDEIIVGPIRDRLHAVEDAKRAGFEHFDKMMRESSNKA</sequence>
<dbReference type="SUPFAM" id="SSF51735">
    <property type="entry name" value="NAD(P)-binding Rossmann-fold domains"/>
    <property type="match status" value="1"/>
</dbReference>
<evidence type="ECO:0008006" key="4">
    <source>
        <dbReference type="Google" id="ProtNLM"/>
    </source>
</evidence>
<proteinExistence type="predicted"/>
<dbReference type="EnsemblFungi" id="MAPG_08777T0">
    <property type="protein sequence ID" value="MAPG_08777T0"/>
    <property type="gene ID" value="MAPG_08777"/>
</dbReference>
<evidence type="ECO:0000313" key="1">
    <source>
        <dbReference type="EMBL" id="KLU89808.1"/>
    </source>
</evidence>
<dbReference type="Gene3D" id="3.40.50.720">
    <property type="entry name" value="NAD(P)-binding Rossmann-like Domain"/>
    <property type="match status" value="1"/>
</dbReference>
<name>A0A0C4E881_MAGP6</name>
<dbReference type="STRING" id="644358.A0A0C4E881"/>
<organism evidence="2 3">
    <name type="scientific">Magnaporthiopsis poae (strain ATCC 64411 / 73-15)</name>
    <name type="common">Kentucky bluegrass fungus</name>
    <name type="synonym">Magnaporthe poae</name>
    <dbReference type="NCBI Taxonomy" id="644358"/>
    <lineage>
        <taxon>Eukaryota</taxon>
        <taxon>Fungi</taxon>
        <taxon>Dikarya</taxon>
        <taxon>Ascomycota</taxon>
        <taxon>Pezizomycotina</taxon>
        <taxon>Sordariomycetes</taxon>
        <taxon>Sordariomycetidae</taxon>
        <taxon>Magnaporthales</taxon>
        <taxon>Magnaporthaceae</taxon>
        <taxon>Magnaporthiopsis</taxon>
    </lineage>
</organism>
<reference evidence="1" key="2">
    <citation type="submission" date="2010-05" db="EMBL/GenBank/DDBJ databases">
        <title>The Genome Sequence of Magnaporthe poae strain ATCC 64411.</title>
        <authorList>
            <consortium name="The Broad Institute Genome Sequencing Platform"/>
            <consortium name="Broad Institute Genome Sequencing Center for Infectious Disease"/>
            <person name="Ma L.-J."/>
            <person name="Dead R."/>
            <person name="Young S."/>
            <person name="Zeng Q."/>
            <person name="Koehrsen M."/>
            <person name="Alvarado L."/>
            <person name="Berlin A."/>
            <person name="Chapman S.B."/>
            <person name="Chen Z."/>
            <person name="Freedman E."/>
            <person name="Gellesch M."/>
            <person name="Goldberg J."/>
            <person name="Griggs A."/>
            <person name="Gujja S."/>
            <person name="Heilman E.R."/>
            <person name="Heiman D."/>
            <person name="Hepburn T."/>
            <person name="Howarth C."/>
            <person name="Jen D."/>
            <person name="Larson L."/>
            <person name="Mehta T."/>
            <person name="Neiman D."/>
            <person name="Pearson M."/>
            <person name="Roberts A."/>
            <person name="Saif S."/>
            <person name="Shea T."/>
            <person name="Shenoy N."/>
            <person name="Sisk P."/>
            <person name="Stolte C."/>
            <person name="Sykes S."/>
            <person name="Walk T."/>
            <person name="White J."/>
            <person name="Yandava C."/>
            <person name="Haas B."/>
            <person name="Nusbaum C."/>
            <person name="Birren B."/>
        </authorList>
    </citation>
    <scope>NUCLEOTIDE SEQUENCE</scope>
    <source>
        <strain evidence="1">ATCC 64411</strain>
    </source>
</reference>
<dbReference type="OrthoDB" id="37659at2759"/>
<reference evidence="2" key="5">
    <citation type="submission" date="2015-06" db="UniProtKB">
        <authorList>
            <consortium name="EnsemblFungi"/>
        </authorList>
    </citation>
    <scope>IDENTIFICATION</scope>
    <source>
        <strain evidence="2">ATCC 64411</strain>
    </source>
</reference>
<dbReference type="EMBL" id="GL876973">
    <property type="protein sequence ID" value="KLU89808.1"/>
    <property type="molecule type" value="Genomic_DNA"/>
</dbReference>
<protein>
    <recommendedName>
        <fullName evidence="4">Short-chain dehydrogenase/reductase SDR</fullName>
    </recommendedName>
</protein>
<reference evidence="2" key="4">
    <citation type="journal article" date="2015" name="G3 (Bethesda)">
        <title>Genome sequences of three phytopathogenic species of the Magnaporthaceae family of fungi.</title>
        <authorList>
            <person name="Okagaki L.H."/>
            <person name="Nunes C.C."/>
            <person name="Sailsbery J."/>
            <person name="Clay B."/>
            <person name="Brown D."/>
            <person name="John T."/>
            <person name="Oh Y."/>
            <person name="Young N."/>
            <person name="Fitzgerald M."/>
            <person name="Haas B.J."/>
            <person name="Zeng Q."/>
            <person name="Young S."/>
            <person name="Adiconis X."/>
            <person name="Fan L."/>
            <person name="Levin J.Z."/>
            <person name="Mitchell T.K."/>
            <person name="Okubara P.A."/>
            <person name="Farman M.L."/>
            <person name="Kohn L.M."/>
            <person name="Birren B."/>
            <person name="Ma L.-J."/>
            <person name="Dean R.A."/>
        </authorList>
    </citation>
    <scope>NUCLEOTIDE SEQUENCE</scope>
    <source>
        <strain evidence="2">ATCC 64411 / 73-15</strain>
    </source>
</reference>
<keyword evidence="3" id="KW-1185">Reference proteome</keyword>